<keyword evidence="6" id="KW-0472">Membrane</keyword>
<protein>
    <submittedName>
        <fullName evidence="8">Thiol:disulfide interchange protein</fullName>
    </submittedName>
</protein>
<comment type="caution">
    <text evidence="8">The sequence shown here is derived from an EMBL/GenBank/DDBJ whole genome shotgun (WGS) entry which is preliminary data.</text>
</comment>
<dbReference type="Proteomes" id="UP000030418">
    <property type="component" value="Unassembled WGS sequence"/>
</dbReference>
<dbReference type="CDD" id="cd03010">
    <property type="entry name" value="TlpA_like_DsbE"/>
    <property type="match status" value="1"/>
</dbReference>
<dbReference type="RefSeq" id="WP_039134201.1">
    <property type="nucleotide sequence ID" value="NZ_JPXY01000014.1"/>
</dbReference>
<feature type="domain" description="Thioredoxin" evidence="7">
    <location>
        <begin position="38"/>
        <end position="177"/>
    </location>
</feature>
<dbReference type="AlphaFoldDB" id="A0A0A2XMN4"/>
<reference evidence="8 9" key="1">
    <citation type="submission" date="2014-08" db="EMBL/GenBank/DDBJ databases">
        <title>Chaperone-usher fimbriae in a diverse selection of Gallibacterium genomes.</title>
        <authorList>
            <person name="Kudirkiene E."/>
            <person name="Bager R.J."/>
            <person name="Johnson T.J."/>
            <person name="Bojesen A.M."/>
        </authorList>
    </citation>
    <scope>NUCLEOTIDE SEQUENCE [LARGE SCALE GENOMIC DNA]</scope>
    <source>
        <strain evidence="8 9">CCM5976</strain>
    </source>
</reference>
<keyword evidence="5" id="KW-0676">Redox-active center</keyword>
<dbReference type="InterPro" id="IPR036249">
    <property type="entry name" value="Thioredoxin-like_sf"/>
</dbReference>
<dbReference type="GO" id="GO:0005886">
    <property type="term" value="C:plasma membrane"/>
    <property type="evidence" value="ECO:0007669"/>
    <property type="project" value="UniProtKB-SubCell"/>
</dbReference>
<name>A0A0A2XMN4_9PAST</name>
<evidence type="ECO:0000256" key="6">
    <source>
        <dbReference type="SAM" id="Phobius"/>
    </source>
</evidence>
<dbReference type="PROSITE" id="PS51352">
    <property type="entry name" value="THIOREDOXIN_2"/>
    <property type="match status" value="1"/>
</dbReference>
<evidence type="ECO:0000256" key="2">
    <source>
        <dbReference type="ARBA" id="ARBA00007758"/>
    </source>
</evidence>
<dbReference type="Pfam" id="PF08534">
    <property type="entry name" value="Redoxin"/>
    <property type="match status" value="1"/>
</dbReference>
<gene>
    <name evidence="8" type="ORF">P375_03125</name>
</gene>
<dbReference type="GO" id="GO:0017004">
    <property type="term" value="P:cytochrome complex assembly"/>
    <property type="evidence" value="ECO:0007669"/>
    <property type="project" value="UniProtKB-KW"/>
</dbReference>
<evidence type="ECO:0000313" key="9">
    <source>
        <dbReference type="Proteomes" id="UP000030418"/>
    </source>
</evidence>
<dbReference type="InterPro" id="IPR017937">
    <property type="entry name" value="Thioredoxin_CS"/>
</dbReference>
<dbReference type="PANTHER" id="PTHR42852">
    <property type="entry name" value="THIOL:DISULFIDE INTERCHANGE PROTEIN DSBE"/>
    <property type="match status" value="1"/>
</dbReference>
<dbReference type="PANTHER" id="PTHR42852:SF6">
    <property type="entry name" value="THIOL:DISULFIDE INTERCHANGE PROTEIN DSBE"/>
    <property type="match status" value="1"/>
</dbReference>
<proteinExistence type="inferred from homology"/>
<dbReference type="InterPro" id="IPR050553">
    <property type="entry name" value="Thioredoxin_ResA/DsbE_sf"/>
</dbReference>
<organism evidence="8 9">
    <name type="scientific">Gallibacterium genomosp. 2</name>
    <dbReference type="NCBI Taxonomy" id="155517"/>
    <lineage>
        <taxon>Bacteria</taxon>
        <taxon>Pseudomonadati</taxon>
        <taxon>Pseudomonadota</taxon>
        <taxon>Gammaproteobacteria</taxon>
        <taxon>Pasteurellales</taxon>
        <taxon>Pasteurellaceae</taxon>
        <taxon>Gallibacterium</taxon>
    </lineage>
</organism>
<dbReference type="Gene3D" id="3.40.30.10">
    <property type="entry name" value="Glutaredoxin"/>
    <property type="match status" value="1"/>
</dbReference>
<keyword evidence="9" id="KW-1185">Reference proteome</keyword>
<dbReference type="SUPFAM" id="SSF52833">
    <property type="entry name" value="Thioredoxin-like"/>
    <property type="match status" value="1"/>
</dbReference>
<keyword evidence="4" id="KW-1015">Disulfide bond</keyword>
<dbReference type="InterPro" id="IPR013740">
    <property type="entry name" value="Redoxin"/>
</dbReference>
<dbReference type="EMBL" id="JPXY01000014">
    <property type="protein sequence ID" value="KGQ33591.1"/>
    <property type="molecule type" value="Genomic_DNA"/>
</dbReference>
<comment type="similarity">
    <text evidence="2">Belongs to the thioredoxin family. DsbE subfamily.</text>
</comment>
<keyword evidence="3" id="KW-0201">Cytochrome c-type biogenesis</keyword>
<evidence type="ECO:0000256" key="1">
    <source>
        <dbReference type="ARBA" id="ARBA00004383"/>
    </source>
</evidence>
<accession>A0A0A2XMN4</accession>
<sequence>MNKKLYLPLIIFLIFVIVATVALIRNAQGEDPKALESALVGKKVPVTAHLMNLFDQSKSYNDQLFLQQKPLLLNVWATWCPTCFAEHQYLNQLAKQGITIIGINYKDDVEKAKKWLNDLGNPYQEVINDQKGSFGLDLGVYGAPETFIVDCQGIIRYRHAGDINQQVWQQKLQPLYEKYAEEAVCSAK</sequence>
<keyword evidence="6" id="KW-0812">Transmembrane</keyword>
<evidence type="ECO:0000259" key="7">
    <source>
        <dbReference type="PROSITE" id="PS51352"/>
    </source>
</evidence>
<evidence type="ECO:0000256" key="3">
    <source>
        <dbReference type="ARBA" id="ARBA00022748"/>
    </source>
</evidence>
<dbReference type="PROSITE" id="PS00194">
    <property type="entry name" value="THIOREDOXIN_1"/>
    <property type="match status" value="1"/>
</dbReference>
<evidence type="ECO:0000256" key="4">
    <source>
        <dbReference type="ARBA" id="ARBA00023157"/>
    </source>
</evidence>
<dbReference type="NCBIfam" id="TIGR00385">
    <property type="entry name" value="dsbE"/>
    <property type="match status" value="1"/>
</dbReference>
<dbReference type="InterPro" id="IPR004799">
    <property type="entry name" value="Periplasmic_diS_OxRdtase_DsbE"/>
</dbReference>
<dbReference type="GO" id="GO:0030288">
    <property type="term" value="C:outer membrane-bounded periplasmic space"/>
    <property type="evidence" value="ECO:0007669"/>
    <property type="project" value="InterPro"/>
</dbReference>
<dbReference type="GO" id="GO:0015036">
    <property type="term" value="F:disulfide oxidoreductase activity"/>
    <property type="evidence" value="ECO:0007669"/>
    <property type="project" value="InterPro"/>
</dbReference>
<feature type="transmembrane region" description="Helical" evidence="6">
    <location>
        <begin position="6"/>
        <end position="24"/>
    </location>
</feature>
<evidence type="ECO:0000313" key="8">
    <source>
        <dbReference type="EMBL" id="KGQ33591.1"/>
    </source>
</evidence>
<keyword evidence="6" id="KW-1133">Transmembrane helix</keyword>
<dbReference type="InterPro" id="IPR013766">
    <property type="entry name" value="Thioredoxin_domain"/>
</dbReference>
<comment type="subcellular location">
    <subcellularLocation>
        <location evidence="1">Cell inner membrane</location>
        <topology evidence="1">Single-pass membrane protein</topology>
        <orientation evidence="1">Periplasmic side</orientation>
    </subcellularLocation>
</comment>
<evidence type="ECO:0000256" key="5">
    <source>
        <dbReference type="ARBA" id="ARBA00023284"/>
    </source>
</evidence>